<keyword evidence="6" id="KW-0256">Endoplasmic reticulum</keyword>
<evidence type="ECO:0000313" key="13">
    <source>
        <dbReference type="Proteomes" id="UP000559256"/>
    </source>
</evidence>
<keyword evidence="11" id="KW-1208">Phospholipid metabolism</keyword>
<dbReference type="InterPro" id="IPR007318">
    <property type="entry name" value="Phopholipid_MeTrfase"/>
</dbReference>
<dbReference type="GO" id="GO:0008168">
    <property type="term" value="F:methyltransferase activity"/>
    <property type="evidence" value="ECO:0007669"/>
    <property type="project" value="UniProtKB-KW"/>
</dbReference>
<evidence type="ECO:0000256" key="9">
    <source>
        <dbReference type="ARBA" id="ARBA00023136"/>
    </source>
</evidence>
<keyword evidence="8" id="KW-0443">Lipid metabolism</keyword>
<evidence type="ECO:0000256" key="11">
    <source>
        <dbReference type="ARBA" id="ARBA00023264"/>
    </source>
</evidence>
<dbReference type="OrthoDB" id="3250682at2759"/>
<dbReference type="PANTHER" id="PTHR12714:SF9">
    <property type="entry name" value="PROTEIN-S-ISOPRENYLCYSTEINE O-METHYLTRANSFERASE"/>
    <property type="match status" value="1"/>
</dbReference>
<evidence type="ECO:0000256" key="4">
    <source>
        <dbReference type="ARBA" id="ARBA00022691"/>
    </source>
</evidence>
<keyword evidence="2" id="KW-0444">Lipid biosynthesis</keyword>
<dbReference type="Proteomes" id="UP000559256">
    <property type="component" value="Unassembled WGS sequence"/>
</dbReference>
<keyword evidence="4" id="KW-0949">S-adenosyl-L-methionine</keyword>
<dbReference type="GO" id="GO:0032259">
    <property type="term" value="P:methylation"/>
    <property type="evidence" value="ECO:0007669"/>
    <property type="project" value="UniProtKB-KW"/>
</dbReference>
<keyword evidence="9" id="KW-0472">Membrane</keyword>
<name>A0A8H5G5E1_9AGAR</name>
<keyword evidence="13" id="KW-1185">Reference proteome</keyword>
<evidence type="ECO:0000256" key="2">
    <source>
        <dbReference type="ARBA" id="ARBA00022516"/>
    </source>
</evidence>
<proteinExistence type="predicted"/>
<organism evidence="12 13">
    <name type="scientific">Tetrapyrgos nigripes</name>
    <dbReference type="NCBI Taxonomy" id="182062"/>
    <lineage>
        <taxon>Eukaryota</taxon>
        <taxon>Fungi</taxon>
        <taxon>Dikarya</taxon>
        <taxon>Basidiomycota</taxon>
        <taxon>Agaricomycotina</taxon>
        <taxon>Agaricomycetes</taxon>
        <taxon>Agaricomycetidae</taxon>
        <taxon>Agaricales</taxon>
        <taxon>Marasmiineae</taxon>
        <taxon>Marasmiaceae</taxon>
        <taxon>Tetrapyrgos</taxon>
    </lineage>
</organism>
<protein>
    <recommendedName>
        <fullName evidence="14">Protein-S-isoprenylcysteine O-methyltransferase</fullName>
    </recommendedName>
</protein>
<dbReference type="Pfam" id="PF04191">
    <property type="entry name" value="PEMT"/>
    <property type="match status" value="1"/>
</dbReference>
<keyword evidence="3" id="KW-0808">Transferase</keyword>
<keyword evidence="5" id="KW-0812">Transmembrane</keyword>
<dbReference type="GO" id="GO:0012505">
    <property type="term" value="C:endomembrane system"/>
    <property type="evidence" value="ECO:0007669"/>
    <property type="project" value="UniProtKB-SubCell"/>
</dbReference>
<evidence type="ECO:0008006" key="14">
    <source>
        <dbReference type="Google" id="ProtNLM"/>
    </source>
</evidence>
<keyword evidence="10" id="KW-0594">Phospholipid biosynthesis</keyword>
<evidence type="ECO:0000313" key="12">
    <source>
        <dbReference type="EMBL" id="KAF5358679.1"/>
    </source>
</evidence>
<evidence type="ECO:0000256" key="8">
    <source>
        <dbReference type="ARBA" id="ARBA00023098"/>
    </source>
</evidence>
<dbReference type="Gene3D" id="1.20.120.1630">
    <property type="match status" value="1"/>
</dbReference>
<dbReference type="AlphaFoldDB" id="A0A8H5G5E1"/>
<evidence type="ECO:0000256" key="3">
    <source>
        <dbReference type="ARBA" id="ARBA00022603"/>
    </source>
</evidence>
<dbReference type="EMBL" id="JAACJM010000049">
    <property type="protein sequence ID" value="KAF5358679.1"/>
    <property type="molecule type" value="Genomic_DNA"/>
</dbReference>
<dbReference type="GO" id="GO:0008654">
    <property type="term" value="P:phospholipid biosynthetic process"/>
    <property type="evidence" value="ECO:0007669"/>
    <property type="project" value="UniProtKB-KW"/>
</dbReference>
<gene>
    <name evidence="12" type="ORF">D9758_007660</name>
</gene>
<evidence type="ECO:0000256" key="6">
    <source>
        <dbReference type="ARBA" id="ARBA00022824"/>
    </source>
</evidence>
<reference evidence="12 13" key="1">
    <citation type="journal article" date="2020" name="ISME J.">
        <title>Uncovering the hidden diversity of litter-decomposition mechanisms in mushroom-forming fungi.</title>
        <authorList>
            <person name="Floudas D."/>
            <person name="Bentzer J."/>
            <person name="Ahren D."/>
            <person name="Johansson T."/>
            <person name="Persson P."/>
            <person name="Tunlid A."/>
        </authorList>
    </citation>
    <scope>NUCLEOTIDE SEQUENCE [LARGE SCALE GENOMIC DNA]</scope>
    <source>
        <strain evidence="12 13">CBS 291.85</strain>
    </source>
</reference>
<dbReference type="PANTHER" id="PTHR12714">
    <property type="entry name" value="PROTEIN-S ISOPRENYLCYSTEINE O-METHYLTRANSFERASE"/>
    <property type="match status" value="1"/>
</dbReference>
<comment type="caution">
    <text evidence="12">The sequence shown here is derived from an EMBL/GenBank/DDBJ whole genome shotgun (WGS) entry which is preliminary data.</text>
</comment>
<evidence type="ECO:0000256" key="10">
    <source>
        <dbReference type="ARBA" id="ARBA00023209"/>
    </source>
</evidence>
<comment type="subcellular location">
    <subcellularLocation>
        <location evidence="1">Endomembrane system</location>
        <topology evidence="1">Multi-pass membrane protein</topology>
    </subcellularLocation>
</comment>
<keyword evidence="3" id="KW-0489">Methyltransferase</keyword>
<evidence type="ECO:0000256" key="1">
    <source>
        <dbReference type="ARBA" id="ARBA00004127"/>
    </source>
</evidence>
<sequence>MASSILKIPLIFASAALHHKAFTSPNPAPMTKRNYHGWVEKTLFRSIAFVTIGQKAMVWFLGMAETAVCLATRYPEWPYSKMILDYLMFGSDPNRIRLLTRPFLVGTGLMITGGLLRWQCYRVLGKMFTYEVSVQSNHKLVTTGPYRVVRHPAYTGVWMIIAGMFVWNCSPGSWVVESGVMRTISGKIAAVVCASWLLTLGTGGTIRAKTEDGILSEEFGEQWREWAKRVPYTLFPFIY</sequence>
<evidence type="ECO:0000256" key="5">
    <source>
        <dbReference type="ARBA" id="ARBA00022692"/>
    </source>
</evidence>
<keyword evidence="7" id="KW-1133">Transmembrane helix</keyword>
<evidence type="ECO:0000256" key="7">
    <source>
        <dbReference type="ARBA" id="ARBA00022989"/>
    </source>
</evidence>
<accession>A0A8H5G5E1</accession>